<keyword evidence="3" id="KW-1185">Reference proteome</keyword>
<name>A0AAN9QCG2_CANGL</name>
<protein>
    <submittedName>
        <fullName evidence="2">Uncharacterized protein</fullName>
    </submittedName>
</protein>
<gene>
    <name evidence="2" type="ORF">VNO77_24262</name>
</gene>
<dbReference type="AlphaFoldDB" id="A0AAN9QCG2"/>
<keyword evidence="1" id="KW-1133">Transmembrane helix</keyword>
<evidence type="ECO:0000313" key="2">
    <source>
        <dbReference type="EMBL" id="KAK7330077.1"/>
    </source>
</evidence>
<dbReference type="Proteomes" id="UP001367508">
    <property type="component" value="Unassembled WGS sequence"/>
</dbReference>
<proteinExistence type="predicted"/>
<keyword evidence="1" id="KW-0812">Transmembrane</keyword>
<evidence type="ECO:0000256" key="1">
    <source>
        <dbReference type="SAM" id="Phobius"/>
    </source>
</evidence>
<evidence type="ECO:0000313" key="3">
    <source>
        <dbReference type="Proteomes" id="UP001367508"/>
    </source>
</evidence>
<feature type="transmembrane region" description="Helical" evidence="1">
    <location>
        <begin position="80"/>
        <end position="109"/>
    </location>
</feature>
<accession>A0AAN9QCG2</accession>
<sequence length="111" mass="12679">MVCVWATHKGKSQQFKLRNIAPCTGFTKSQWQLLSAIARIREKVHVMAYKSRLRRPLECIGYGVVLSYDVRCRKSERESLFVLIGSLMCGWTCIDDIVLFVGAWCVLGFGF</sequence>
<organism evidence="2 3">
    <name type="scientific">Canavalia gladiata</name>
    <name type="common">Sword bean</name>
    <name type="synonym">Dolichos gladiatus</name>
    <dbReference type="NCBI Taxonomy" id="3824"/>
    <lineage>
        <taxon>Eukaryota</taxon>
        <taxon>Viridiplantae</taxon>
        <taxon>Streptophyta</taxon>
        <taxon>Embryophyta</taxon>
        <taxon>Tracheophyta</taxon>
        <taxon>Spermatophyta</taxon>
        <taxon>Magnoliopsida</taxon>
        <taxon>eudicotyledons</taxon>
        <taxon>Gunneridae</taxon>
        <taxon>Pentapetalae</taxon>
        <taxon>rosids</taxon>
        <taxon>fabids</taxon>
        <taxon>Fabales</taxon>
        <taxon>Fabaceae</taxon>
        <taxon>Papilionoideae</taxon>
        <taxon>50 kb inversion clade</taxon>
        <taxon>NPAAA clade</taxon>
        <taxon>indigoferoid/millettioid clade</taxon>
        <taxon>Phaseoleae</taxon>
        <taxon>Canavalia</taxon>
    </lineage>
</organism>
<dbReference type="EMBL" id="JAYMYQ010000005">
    <property type="protein sequence ID" value="KAK7330077.1"/>
    <property type="molecule type" value="Genomic_DNA"/>
</dbReference>
<comment type="caution">
    <text evidence="2">The sequence shown here is derived from an EMBL/GenBank/DDBJ whole genome shotgun (WGS) entry which is preliminary data.</text>
</comment>
<reference evidence="2 3" key="1">
    <citation type="submission" date="2024-01" db="EMBL/GenBank/DDBJ databases">
        <title>The genomes of 5 underutilized Papilionoideae crops provide insights into root nodulation and disease resistanc.</title>
        <authorList>
            <person name="Jiang F."/>
        </authorList>
    </citation>
    <scope>NUCLEOTIDE SEQUENCE [LARGE SCALE GENOMIC DNA]</scope>
    <source>
        <strain evidence="2">LVBAO_FW01</strain>
        <tissue evidence="2">Leaves</tissue>
    </source>
</reference>
<keyword evidence="1" id="KW-0472">Membrane</keyword>